<protein>
    <recommendedName>
        <fullName evidence="18">Protein kinase domain-containing protein</fullName>
    </recommendedName>
</protein>
<feature type="transmembrane region" description="Helical" evidence="16">
    <location>
        <begin position="635"/>
        <end position="651"/>
    </location>
</feature>
<feature type="transmembrane region" description="Helical" evidence="16">
    <location>
        <begin position="259"/>
        <end position="286"/>
    </location>
</feature>
<dbReference type="SMART" id="SM00369">
    <property type="entry name" value="LRR_TYP"/>
    <property type="match status" value="3"/>
</dbReference>
<dbReference type="InterPro" id="IPR013210">
    <property type="entry name" value="LRR_N_plant-typ"/>
</dbReference>
<keyword evidence="4" id="KW-0433">Leucine-rich repeat</keyword>
<evidence type="ECO:0000256" key="16">
    <source>
        <dbReference type="SAM" id="Phobius"/>
    </source>
</evidence>
<dbReference type="InterPro" id="IPR011009">
    <property type="entry name" value="Kinase-like_dom_sf"/>
</dbReference>
<dbReference type="Pfam" id="PF00069">
    <property type="entry name" value="Pkinase"/>
    <property type="match status" value="1"/>
</dbReference>
<dbReference type="InterPro" id="IPR050994">
    <property type="entry name" value="At_inactive_RLKs"/>
</dbReference>
<dbReference type="PROSITE" id="PS00107">
    <property type="entry name" value="PROTEIN_KINASE_ATP"/>
    <property type="match status" value="1"/>
</dbReference>
<reference evidence="19 20" key="1">
    <citation type="submission" date="2017-09" db="EMBL/GenBank/DDBJ databases">
        <authorList>
            <consortium name="International Durum Wheat Genome Sequencing Consortium (IDWGSC)"/>
            <person name="Milanesi L."/>
        </authorList>
    </citation>
    <scope>NUCLEOTIDE SEQUENCE [LARGE SCALE GENOMIC DNA]</scope>
    <source>
        <strain evidence="20">cv. Svevo</strain>
    </source>
</reference>
<evidence type="ECO:0000256" key="9">
    <source>
        <dbReference type="ARBA" id="ARBA00022840"/>
    </source>
</evidence>
<evidence type="ECO:0000256" key="4">
    <source>
        <dbReference type="ARBA" id="ARBA00022614"/>
    </source>
</evidence>
<dbReference type="EMBL" id="LT934113">
    <property type="protein sequence ID" value="VAH26394.1"/>
    <property type="molecule type" value="Genomic_DNA"/>
</dbReference>
<evidence type="ECO:0000256" key="5">
    <source>
        <dbReference type="ARBA" id="ARBA00022692"/>
    </source>
</evidence>
<dbReference type="Gene3D" id="3.30.200.20">
    <property type="entry name" value="Phosphorylase Kinase, domain 1"/>
    <property type="match status" value="1"/>
</dbReference>
<evidence type="ECO:0000256" key="12">
    <source>
        <dbReference type="ARBA" id="ARBA00023170"/>
    </source>
</evidence>
<dbReference type="InterPro" id="IPR001611">
    <property type="entry name" value="Leu-rich_rpt"/>
</dbReference>
<comment type="subcellular location">
    <subcellularLocation>
        <location evidence="1">Cell membrane</location>
        <topology evidence="1">Single-pass membrane protein</topology>
    </subcellularLocation>
</comment>
<sequence length="859" mass="95049">MDHLTLMRSPFRLLLSLHLLLSLFNPLAVADLASESQALLDFASAVYRGNKLNWGQGTPPCSWHGVKCSGDQSHISELRVPGAGLIGAIPPKTLGKLDSLQVLSLRSNLLSGSLPSDVASLPSLRSIYLQHNKLSGGLPSFFSPNLSVVELSYNSFAGEIPTSLENLTQLYLLNLQENSLSGPVPDLKLPSLRLLNLSNNELKGSIPRSLQTFPDSSFLGNPELCGPPLDNCSFPTPTPSPELPSTPSSPSPVHHDRKLSIGFIVAVAVGGFAVLMLIVVVLGVCLSKRKGKKEAGVDYKGTGVRSDKPKQEFSSGVQTAEKNKLVFLDGCTYNFDLEDLLRASAEVLGKGSYGTAYKAILEDGTVVVVKRLKDVVAGKREFEQQMELVGRLGKHSNLVPLRAYYYSKDEKLVVYDYIATGSFSGMLHGIRGVAEKTPLDWNTRVKIILGTAYGIAHIHSEGGAKLTHGNIKSTNVLVGQDQNAYVSDYGLSSLMNAPVSASRVVVGYRAPETIENRKSTQKSDVYCFGVLLMEMLTGKAPLQSQGNDDVVDLPRWVHSVVREEWTAEVFDIELMKHQNIEEELVQMLQHWLTSGATLLDRTICIETVILASVEIFIGGLNCYICFIAVLNPHGVMVASAAWLALPFRLANDTAAAYTRRRRCGCEVSRGRWGAQTKVHALRRRQIDLVERGICVPSPLRKEGDESWMAVAHRSKNGAEPSGAECLRNAVLPYQRRGTTAHAAETRTTQNALRQRAAVLLVRYYRAPLRYYLKAGTVQRWEGTDIINYIRGYFRRVGVDVKTRRGSTGEGDNIWTPTTVLPLARKRYYRGRLRYYRTSGRYYHKGLRYYRSKEQYYRTP</sequence>
<keyword evidence="6 17" id="KW-0732">Signal</keyword>
<evidence type="ECO:0000256" key="1">
    <source>
        <dbReference type="ARBA" id="ARBA00004162"/>
    </source>
</evidence>
<accession>A0A9R1NK44</accession>
<feature type="transmembrane region" description="Helical" evidence="16">
    <location>
        <begin position="608"/>
        <end position="629"/>
    </location>
</feature>
<dbReference type="InterPro" id="IPR017441">
    <property type="entry name" value="Protein_kinase_ATP_BS"/>
</dbReference>
<dbReference type="AlphaFoldDB" id="A0A9R1NK44"/>
<name>A0A9R1NK44_TRITD</name>
<dbReference type="Pfam" id="PF00560">
    <property type="entry name" value="LRR_1"/>
    <property type="match status" value="2"/>
</dbReference>
<proteinExistence type="inferred from homology"/>
<dbReference type="InterPro" id="IPR000719">
    <property type="entry name" value="Prot_kinase_dom"/>
</dbReference>
<keyword evidence="20" id="KW-1185">Reference proteome</keyword>
<evidence type="ECO:0000259" key="18">
    <source>
        <dbReference type="PROSITE" id="PS50011"/>
    </source>
</evidence>
<keyword evidence="9 14" id="KW-0067">ATP-binding</keyword>
<comment type="similarity">
    <text evidence="13">Belongs to the protein kinase superfamily.</text>
</comment>
<evidence type="ECO:0000313" key="19">
    <source>
        <dbReference type="EMBL" id="VAH26394.1"/>
    </source>
</evidence>
<dbReference type="FunFam" id="3.30.200.20:FF:000307">
    <property type="entry name" value="pollen receptor-like kinase 1"/>
    <property type="match status" value="1"/>
</dbReference>
<dbReference type="OMA" id="DRTICIE"/>
<evidence type="ECO:0000256" key="8">
    <source>
        <dbReference type="ARBA" id="ARBA00022741"/>
    </source>
</evidence>
<organism evidence="19 20">
    <name type="scientific">Triticum turgidum subsp. durum</name>
    <name type="common">Durum wheat</name>
    <name type="synonym">Triticum durum</name>
    <dbReference type="NCBI Taxonomy" id="4567"/>
    <lineage>
        <taxon>Eukaryota</taxon>
        <taxon>Viridiplantae</taxon>
        <taxon>Streptophyta</taxon>
        <taxon>Embryophyta</taxon>
        <taxon>Tracheophyta</taxon>
        <taxon>Spermatophyta</taxon>
        <taxon>Magnoliopsida</taxon>
        <taxon>Liliopsida</taxon>
        <taxon>Poales</taxon>
        <taxon>Poaceae</taxon>
        <taxon>BOP clade</taxon>
        <taxon>Pooideae</taxon>
        <taxon>Triticodae</taxon>
        <taxon>Triticeae</taxon>
        <taxon>Triticinae</taxon>
        <taxon>Triticum</taxon>
    </lineage>
</organism>
<dbReference type="PANTHER" id="PTHR48010:SF21">
    <property type="entry name" value="OS07G0681100 PROTEIN"/>
    <property type="match status" value="1"/>
</dbReference>
<feature type="region of interest" description="Disordered" evidence="15">
    <location>
        <begin position="229"/>
        <end position="252"/>
    </location>
</feature>
<keyword evidence="8 14" id="KW-0547">Nucleotide-binding</keyword>
<keyword evidence="3" id="KW-0597">Phosphoprotein</keyword>
<gene>
    <name evidence="19" type="ORF">TRITD_2Av1G027910</name>
</gene>
<dbReference type="Gene3D" id="3.80.10.10">
    <property type="entry name" value="Ribonuclease Inhibitor"/>
    <property type="match status" value="2"/>
</dbReference>
<evidence type="ECO:0000256" key="6">
    <source>
        <dbReference type="ARBA" id="ARBA00022729"/>
    </source>
</evidence>
<dbReference type="Pfam" id="PF08263">
    <property type="entry name" value="LRRNT_2"/>
    <property type="match status" value="1"/>
</dbReference>
<dbReference type="FunFam" id="3.80.10.10:FF:000731">
    <property type="entry name" value="Leucine-rich repeat receptor-like protein kinase"/>
    <property type="match status" value="1"/>
</dbReference>
<evidence type="ECO:0000256" key="17">
    <source>
        <dbReference type="SAM" id="SignalP"/>
    </source>
</evidence>
<feature type="binding site" evidence="14">
    <location>
        <position position="379"/>
    </location>
    <ligand>
        <name>ATP</name>
        <dbReference type="ChEBI" id="CHEBI:30616"/>
    </ligand>
</feature>
<feature type="domain" description="Protein kinase" evidence="18">
    <location>
        <begin position="342"/>
        <end position="593"/>
    </location>
</feature>
<dbReference type="SUPFAM" id="SSF56112">
    <property type="entry name" value="Protein kinase-like (PK-like)"/>
    <property type="match status" value="1"/>
</dbReference>
<keyword evidence="10 16" id="KW-1133">Transmembrane helix</keyword>
<evidence type="ECO:0000256" key="10">
    <source>
        <dbReference type="ARBA" id="ARBA00022989"/>
    </source>
</evidence>
<evidence type="ECO:0000256" key="7">
    <source>
        <dbReference type="ARBA" id="ARBA00022737"/>
    </source>
</evidence>
<evidence type="ECO:0000256" key="11">
    <source>
        <dbReference type="ARBA" id="ARBA00023136"/>
    </source>
</evidence>
<dbReference type="Pfam" id="PF13855">
    <property type="entry name" value="LRR_8"/>
    <property type="match status" value="1"/>
</dbReference>
<evidence type="ECO:0000256" key="3">
    <source>
        <dbReference type="ARBA" id="ARBA00022553"/>
    </source>
</evidence>
<dbReference type="Gene3D" id="1.10.510.10">
    <property type="entry name" value="Transferase(Phosphotransferase) domain 1"/>
    <property type="match status" value="1"/>
</dbReference>
<dbReference type="GO" id="GO:0005524">
    <property type="term" value="F:ATP binding"/>
    <property type="evidence" value="ECO:0007669"/>
    <property type="project" value="UniProtKB-UniRule"/>
</dbReference>
<dbReference type="PANTHER" id="PTHR48010">
    <property type="entry name" value="OS05G0588300 PROTEIN"/>
    <property type="match status" value="1"/>
</dbReference>
<evidence type="ECO:0000256" key="2">
    <source>
        <dbReference type="ARBA" id="ARBA00022475"/>
    </source>
</evidence>
<dbReference type="InterPro" id="IPR003591">
    <property type="entry name" value="Leu-rich_rpt_typical-subtyp"/>
</dbReference>
<dbReference type="GO" id="GO:0004672">
    <property type="term" value="F:protein kinase activity"/>
    <property type="evidence" value="ECO:0007669"/>
    <property type="project" value="InterPro"/>
</dbReference>
<evidence type="ECO:0000256" key="15">
    <source>
        <dbReference type="SAM" id="MobiDB-lite"/>
    </source>
</evidence>
<evidence type="ECO:0000256" key="14">
    <source>
        <dbReference type="PROSITE-ProRule" id="PRU10141"/>
    </source>
</evidence>
<keyword evidence="5 16" id="KW-0812">Transmembrane</keyword>
<keyword evidence="11 16" id="KW-0472">Membrane</keyword>
<dbReference type="SUPFAM" id="SSF52058">
    <property type="entry name" value="L domain-like"/>
    <property type="match status" value="1"/>
</dbReference>
<dbReference type="GO" id="GO:0005886">
    <property type="term" value="C:plasma membrane"/>
    <property type="evidence" value="ECO:0007669"/>
    <property type="project" value="UniProtKB-SubCell"/>
</dbReference>
<evidence type="ECO:0000256" key="13">
    <source>
        <dbReference type="ARBA" id="ARBA00038349"/>
    </source>
</evidence>
<dbReference type="FunFam" id="3.80.10.10:FF:000129">
    <property type="entry name" value="Leucine-rich repeat receptor-like kinase"/>
    <property type="match status" value="1"/>
</dbReference>
<feature type="chain" id="PRO_5040485275" description="Protein kinase domain-containing protein" evidence="17">
    <location>
        <begin position="31"/>
        <end position="859"/>
    </location>
</feature>
<feature type="signal peptide" evidence="17">
    <location>
        <begin position="1"/>
        <end position="30"/>
    </location>
</feature>
<keyword evidence="12" id="KW-0675">Receptor</keyword>
<dbReference type="InterPro" id="IPR032675">
    <property type="entry name" value="LRR_dom_sf"/>
</dbReference>
<dbReference type="Gramene" id="TRITD2Av1G027910.3">
    <property type="protein sequence ID" value="TRITD2Av1G027910.3"/>
    <property type="gene ID" value="TRITD2Av1G027910"/>
</dbReference>
<dbReference type="PROSITE" id="PS50011">
    <property type="entry name" value="PROTEIN_KINASE_DOM"/>
    <property type="match status" value="1"/>
</dbReference>
<feature type="compositionally biased region" description="Pro residues" evidence="15">
    <location>
        <begin position="236"/>
        <end position="250"/>
    </location>
</feature>
<keyword evidence="7" id="KW-0677">Repeat</keyword>
<keyword evidence="2" id="KW-1003">Cell membrane</keyword>
<evidence type="ECO:0000313" key="20">
    <source>
        <dbReference type="Proteomes" id="UP000324705"/>
    </source>
</evidence>
<dbReference type="Proteomes" id="UP000324705">
    <property type="component" value="Chromosome 2A"/>
</dbReference>